<evidence type="ECO:0000256" key="9">
    <source>
        <dbReference type="ARBA" id="ARBA00022842"/>
    </source>
</evidence>
<dbReference type="Ensembl" id="ENSLBET00000018576.1">
    <property type="protein sequence ID" value="ENSLBEP00000017589.1"/>
    <property type="gene ID" value="ENSLBEG00000013565.1"/>
</dbReference>
<dbReference type="Gene3D" id="3.30.420.10">
    <property type="entry name" value="Ribonuclease H-like superfamily/Ribonuclease H"/>
    <property type="match status" value="2"/>
</dbReference>
<evidence type="ECO:0000256" key="5">
    <source>
        <dbReference type="ARBA" id="ARBA00022695"/>
    </source>
</evidence>
<feature type="domain" description="RNase H type-1" evidence="16">
    <location>
        <begin position="807"/>
        <end position="954"/>
    </location>
</feature>
<evidence type="ECO:0000259" key="17">
    <source>
        <dbReference type="PROSITE" id="PS50994"/>
    </source>
</evidence>
<dbReference type="InterPro" id="IPR012337">
    <property type="entry name" value="RNaseH-like_sf"/>
</dbReference>
<dbReference type="InterPro" id="IPR001995">
    <property type="entry name" value="Peptidase_A2_cat"/>
</dbReference>
<protein>
    <recommendedName>
        <fullName evidence="3">Gag-Pol polyprotein</fullName>
        <ecNumber evidence="2">3.1.26.4</ecNumber>
    </recommendedName>
</protein>
<dbReference type="PROSITE" id="PS50878">
    <property type="entry name" value="RT_POL"/>
    <property type="match status" value="1"/>
</dbReference>
<dbReference type="GO" id="GO:0004523">
    <property type="term" value="F:RNA-DNA hybrid ribonuclease activity"/>
    <property type="evidence" value="ECO:0007669"/>
    <property type="project" value="UniProtKB-EC"/>
</dbReference>
<dbReference type="EC" id="3.1.26.4" evidence="2"/>
<accession>A0A3Q3FDJ5</accession>
<keyword evidence="5" id="KW-0548">Nucleotidyltransferase</keyword>
<dbReference type="PANTHER" id="PTHR33064">
    <property type="entry name" value="POL PROTEIN"/>
    <property type="match status" value="1"/>
</dbReference>
<keyword evidence="7" id="KW-0255">Endonuclease</keyword>
<dbReference type="GeneTree" id="ENSGT00940000160750"/>
<dbReference type="PROSITE" id="PS00141">
    <property type="entry name" value="ASP_PROTEASE"/>
    <property type="match status" value="1"/>
</dbReference>
<dbReference type="InterPro" id="IPR001969">
    <property type="entry name" value="Aspartic_peptidase_AS"/>
</dbReference>
<evidence type="ECO:0000259" key="16">
    <source>
        <dbReference type="PROSITE" id="PS50879"/>
    </source>
</evidence>
<evidence type="ECO:0000256" key="13">
    <source>
        <dbReference type="ARBA" id="ARBA00023172"/>
    </source>
</evidence>
<sequence length="1361" mass="148508">MEINRTSTEMLVDTGATVSTLTPSDAAAANVAPSTETLSTIGVAGITQQNYVSQPALVSFQGQNLEHSFLLMGDNSPVSLMGRDLLGKLKATLVCHANSVELQLPPTSQMSMTVNQPGLFYSLMYNDFQSDIIIRSMVPFTFDLLQEFLSDSPDLPDVSSACVPPHRMHWTLHVDPTGRDLEYFHHFSPFLRQACSVFACTILLCKQGGALLTHQLGPVASSLFQQPDSAPHLTLYTCEGYEPKDLGPIAKTLQTLTPTISHLYQGMVYSHYEGVAWTVTVDDSWLADDEDPVCTISPFKTTDMSHPLSLFSVSVPPQSPATAGVPDTLWSQYSNECGLMLSHPPVSIPVKSGPAPRKQQYPLSQASLEGIKPVIATLLDQGVLVPCQSPCNTPILPVKKPNSPDWRFVQDLRLINDYVAPMTPVVPSPTTILTSIPASTQWYSVVDLCSAFFSIPVSPESQYLFAFTYGGHQYTWTRLPQGFIHSPTLFARALLTDLADVQLPGGSALIQYVDDLLVASPTKEACETDTRALLLSLAEKGHKASATKAQLVQQEVIYLGHVLKGNTRQVSSKRVSAVLNIPKPHTKKQLKSFLGILGYSRPWIMDFAPRARPLQDMLLQAAPEHLQWTEDAETAFTDLKQALSQAPALGLPDYSKPFQLYVHERNGFASGVLTQQHGSNKRPVGYYSTRLDNTELGLPPCLRAVAAAAFMVRTVSDLVLDSQCKLYVPHAVSALLTRASTQHLSAARQSHYELLLLSMPNLTIHRSPTLDPSSLLPTAADGEPHDCQATVTMTYTIREDLFDTPLSNPDLTLFTDGSSSRNLQGTLDSGWAVVSPTGTILTGKLPDHFSAQQAELVALTQACIYAKNKSVNIYTDSRYALGVCLDFGGIWRHRDFLTSAGTPIKNASLVEALLKALLLPSKVAILKCDAHTSSKDPVSLGNARADTAAKAAAVSGALAPVLATSILVSPSPDPSVHDVAALQLAAEPLERSHWQTKCVLVNNVYYSVDGRPCCPQSLLPYLLQTVHGVAHVNKGGMEAIIRRVWYANNVSQACADFVQRCAICQQHNVGKTTKVKQGAHPAPPGPFSNLQIDFIQMPKHGRFQYVLVMVDTFSGWPEAFPTAKADTTAVSKALLKELIPRFGIPVSINSDRGTHFTGQIVQDVVTALGIKHHLHTPYHPQSAGKVERLNQTLKLKLAKICAQTQLSWPEALPLALMSIRATTSRRNHLSPYEVITGRAMSTPGSLGTMIVPQEMALRHDSVLNYCKALHYAFSSIHKQVREGQPQPLNEPGHPLQPGDYVVIKIHQRKTALQPRWTKPYQVLLVTNTAVKVEGRPTWIHASHCKKVTPPAATADKTALER</sequence>
<dbReference type="GO" id="GO:0006508">
    <property type="term" value="P:proteolysis"/>
    <property type="evidence" value="ECO:0007669"/>
    <property type="project" value="InterPro"/>
</dbReference>
<dbReference type="Pfam" id="PF00075">
    <property type="entry name" value="RNase_H"/>
    <property type="match status" value="1"/>
</dbReference>
<evidence type="ECO:0000256" key="8">
    <source>
        <dbReference type="ARBA" id="ARBA00022801"/>
    </source>
</evidence>
<dbReference type="GO" id="GO:0003723">
    <property type="term" value="F:RNA binding"/>
    <property type="evidence" value="ECO:0007669"/>
    <property type="project" value="UniProtKB-KW"/>
</dbReference>
<dbReference type="Gene3D" id="3.10.20.370">
    <property type="match status" value="1"/>
</dbReference>
<reference evidence="18" key="1">
    <citation type="submission" date="2025-08" db="UniProtKB">
        <authorList>
            <consortium name="Ensembl"/>
        </authorList>
    </citation>
    <scope>IDENTIFICATION</scope>
</reference>
<dbReference type="Proteomes" id="UP000261660">
    <property type="component" value="Unplaced"/>
</dbReference>
<feature type="domain" description="Reverse transcriptase" evidence="15">
    <location>
        <begin position="379"/>
        <end position="563"/>
    </location>
</feature>
<dbReference type="Gene3D" id="2.30.30.850">
    <property type="match status" value="1"/>
</dbReference>
<feature type="domain" description="Peptidase A2" evidence="14">
    <location>
        <begin position="8"/>
        <end position="85"/>
    </location>
</feature>
<evidence type="ECO:0000256" key="6">
    <source>
        <dbReference type="ARBA" id="ARBA00022722"/>
    </source>
</evidence>
<dbReference type="InterPro" id="IPR001584">
    <property type="entry name" value="Integrase_cat-core"/>
</dbReference>
<dbReference type="InterPro" id="IPR036397">
    <property type="entry name" value="RNaseH_sf"/>
</dbReference>
<dbReference type="Pfam" id="PF00665">
    <property type="entry name" value="rve"/>
    <property type="match status" value="1"/>
</dbReference>
<dbReference type="CDD" id="cd09273">
    <property type="entry name" value="RNase_HI_RT_Bel"/>
    <property type="match status" value="1"/>
</dbReference>
<keyword evidence="19" id="KW-1185">Reference proteome</keyword>
<dbReference type="GO" id="GO:0004190">
    <property type="term" value="F:aspartic-type endopeptidase activity"/>
    <property type="evidence" value="ECO:0007669"/>
    <property type="project" value="InterPro"/>
</dbReference>
<dbReference type="Pfam" id="PF18697">
    <property type="entry name" value="MLVIN_C"/>
    <property type="match status" value="1"/>
</dbReference>
<dbReference type="PANTHER" id="PTHR33064:SF37">
    <property type="entry name" value="RIBONUCLEASE H"/>
    <property type="match status" value="1"/>
</dbReference>
<evidence type="ECO:0000313" key="19">
    <source>
        <dbReference type="Proteomes" id="UP000261660"/>
    </source>
</evidence>
<dbReference type="InterPro" id="IPR043128">
    <property type="entry name" value="Rev_trsase/Diguanyl_cyclase"/>
</dbReference>
<evidence type="ECO:0000256" key="1">
    <source>
        <dbReference type="ARBA" id="ARBA00010879"/>
    </source>
</evidence>
<dbReference type="Gene3D" id="3.10.10.10">
    <property type="entry name" value="HIV Type 1 Reverse Transcriptase, subunit A, domain 1"/>
    <property type="match status" value="1"/>
</dbReference>
<evidence type="ECO:0000256" key="4">
    <source>
        <dbReference type="ARBA" id="ARBA00022679"/>
    </source>
</evidence>
<evidence type="ECO:0000256" key="3">
    <source>
        <dbReference type="ARBA" id="ARBA00018735"/>
    </source>
</evidence>
<proteinExistence type="inferred from homology"/>
<dbReference type="InterPro" id="IPR018061">
    <property type="entry name" value="Retropepsins"/>
</dbReference>
<keyword evidence="4" id="KW-0808">Transferase</keyword>
<dbReference type="Gene3D" id="2.40.70.10">
    <property type="entry name" value="Acid Proteases"/>
    <property type="match status" value="1"/>
</dbReference>
<dbReference type="PROSITE" id="PS50879">
    <property type="entry name" value="RNASE_H_1"/>
    <property type="match status" value="1"/>
</dbReference>
<keyword evidence="6" id="KW-0540">Nuclease</keyword>
<dbReference type="Pfam" id="PF00077">
    <property type="entry name" value="RVP"/>
    <property type="match status" value="1"/>
</dbReference>
<dbReference type="Pfam" id="PF00078">
    <property type="entry name" value="RVT_1"/>
    <property type="match status" value="1"/>
</dbReference>
<dbReference type="InParanoid" id="A0A3Q3FDJ5"/>
<evidence type="ECO:0000256" key="10">
    <source>
        <dbReference type="ARBA" id="ARBA00022884"/>
    </source>
</evidence>
<evidence type="ECO:0000256" key="2">
    <source>
        <dbReference type="ARBA" id="ARBA00012180"/>
    </source>
</evidence>
<dbReference type="GO" id="GO:0015074">
    <property type="term" value="P:DNA integration"/>
    <property type="evidence" value="ECO:0007669"/>
    <property type="project" value="UniProtKB-KW"/>
</dbReference>
<dbReference type="SUPFAM" id="SSF50630">
    <property type="entry name" value="Acid proteases"/>
    <property type="match status" value="1"/>
</dbReference>
<keyword evidence="8" id="KW-0378">Hydrolase</keyword>
<reference evidence="18" key="2">
    <citation type="submission" date="2025-09" db="UniProtKB">
        <authorList>
            <consortium name="Ensembl"/>
        </authorList>
    </citation>
    <scope>IDENTIFICATION</scope>
</reference>
<keyword evidence="12" id="KW-0695">RNA-directed DNA polymerase</keyword>
<dbReference type="InterPro" id="IPR051320">
    <property type="entry name" value="Viral_Replic_Matur_Polypro"/>
</dbReference>
<keyword evidence="13" id="KW-0233">DNA recombination</keyword>
<dbReference type="Pfam" id="PF17919">
    <property type="entry name" value="RT_RNaseH_2"/>
    <property type="match status" value="1"/>
</dbReference>
<evidence type="ECO:0000256" key="7">
    <source>
        <dbReference type="ARBA" id="ARBA00022759"/>
    </source>
</evidence>
<comment type="similarity">
    <text evidence="1">Belongs to the beta type-B retroviral polymerase family. HERV class-II K(HML-2) pol subfamily.</text>
</comment>
<keyword evidence="9" id="KW-0460">Magnesium</keyword>
<name>A0A3Q3FDJ5_9LABR</name>
<dbReference type="InterPro" id="IPR000477">
    <property type="entry name" value="RT_dom"/>
</dbReference>
<dbReference type="SUPFAM" id="SSF53098">
    <property type="entry name" value="Ribonuclease H-like"/>
    <property type="match status" value="2"/>
</dbReference>
<dbReference type="PROSITE" id="PS50994">
    <property type="entry name" value="INTEGRASE"/>
    <property type="match status" value="1"/>
</dbReference>
<feature type="domain" description="Integrase catalytic" evidence="17">
    <location>
        <begin position="1082"/>
        <end position="1239"/>
    </location>
</feature>
<keyword evidence="10" id="KW-0694">RNA-binding</keyword>
<dbReference type="GO" id="GO:0003964">
    <property type="term" value="F:RNA-directed DNA polymerase activity"/>
    <property type="evidence" value="ECO:0007669"/>
    <property type="project" value="UniProtKB-KW"/>
</dbReference>
<dbReference type="InterPro" id="IPR021109">
    <property type="entry name" value="Peptidase_aspartic_dom_sf"/>
</dbReference>
<keyword evidence="11" id="KW-0229">DNA integration</keyword>
<dbReference type="Gene3D" id="3.30.70.270">
    <property type="match status" value="2"/>
</dbReference>
<dbReference type="GO" id="GO:0006310">
    <property type="term" value="P:DNA recombination"/>
    <property type="evidence" value="ECO:0007669"/>
    <property type="project" value="UniProtKB-KW"/>
</dbReference>
<dbReference type="OrthoDB" id="8947436at2759"/>
<dbReference type="SUPFAM" id="SSF56672">
    <property type="entry name" value="DNA/RNA polymerases"/>
    <property type="match status" value="1"/>
</dbReference>
<dbReference type="InterPro" id="IPR043502">
    <property type="entry name" value="DNA/RNA_pol_sf"/>
</dbReference>
<dbReference type="PROSITE" id="PS50175">
    <property type="entry name" value="ASP_PROT_RETROV"/>
    <property type="match status" value="1"/>
</dbReference>
<dbReference type="FunFam" id="3.30.70.270:FF:000020">
    <property type="entry name" value="Transposon Tf2-6 polyprotein-like Protein"/>
    <property type="match status" value="1"/>
</dbReference>
<dbReference type="Gene3D" id="1.10.340.70">
    <property type="match status" value="1"/>
</dbReference>
<evidence type="ECO:0000259" key="15">
    <source>
        <dbReference type="PROSITE" id="PS50878"/>
    </source>
</evidence>
<dbReference type="InterPro" id="IPR040643">
    <property type="entry name" value="MLVIN_C"/>
</dbReference>
<evidence type="ECO:0000256" key="11">
    <source>
        <dbReference type="ARBA" id="ARBA00022908"/>
    </source>
</evidence>
<organism evidence="18 19">
    <name type="scientific">Labrus bergylta</name>
    <name type="common">ballan wrasse</name>
    <dbReference type="NCBI Taxonomy" id="56723"/>
    <lineage>
        <taxon>Eukaryota</taxon>
        <taxon>Metazoa</taxon>
        <taxon>Chordata</taxon>
        <taxon>Craniata</taxon>
        <taxon>Vertebrata</taxon>
        <taxon>Euteleostomi</taxon>
        <taxon>Actinopterygii</taxon>
        <taxon>Neopterygii</taxon>
        <taxon>Teleostei</taxon>
        <taxon>Neoteleostei</taxon>
        <taxon>Acanthomorphata</taxon>
        <taxon>Eupercaria</taxon>
        <taxon>Labriformes</taxon>
        <taxon>Labridae</taxon>
        <taxon>Labrus</taxon>
    </lineage>
</organism>
<evidence type="ECO:0000259" key="14">
    <source>
        <dbReference type="PROSITE" id="PS50175"/>
    </source>
</evidence>
<evidence type="ECO:0000256" key="12">
    <source>
        <dbReference type="ARBA" id="ARBA00022918"/>
    </source>
</evidence>
<dbReference type="InterPro" id="IPR041577">
    <property type="entry name" value="RT_RNaseH_2"/>
</dbReference>
<dbReference type="InterPro" id="IPR002156">
    <property type="entry name" value="RNaseH_domain"/>
</dbReference>
<evidence type="ECO:0000313" key="18">
    <source>
        <dbReference type="Ensembl" id="ENSLBEP00000017589.1"/>
    </source>
</evidence>
<dbReference type="STRING" id="56723.ENSLBEP00000017589"/>